<dbReference type="AlphaFoldDB" id="A0A1I5Z382"/>
<name>A0A1I5Z382_HYMAR</name>
<dbReference type="Proteomes" id="UP000199029">
    <property type="component" value="Unassembled WGS sequence"/>
</dbReference>
<evidence type="ECO:0000313" key="2">
    <source>
        <dbReference type="Proteomes" id="UP000199029"/>
    </source>
</evidence>
<reference evidence="2" key="1">
    <citation type="submission" date="2016-10" db="EMBL/GenBank/DDBJ databases">
        <authorList>
            <person name="Varghese N."/>
            <person name="Submissions S."/>
        </authorList>
    </citation>
    <scope>NUCLEOTIDE SEQUENCE [LARGE SCALE GENOMIC DNA]</scope>
    <source>
        <strain evidence="2">OR362-8,ATCC BAA-1266,JCM 13504</strain>
    </source>
</reference>
<organism evidence="1 2">
    <name type="scientific">Hymenobacter arizonensis</name>
    <name type="common">Siccationidurans arizonensis</name>
    <dbReference type="NCBI Taxonomy" id="1227077"/>
    <lineage>
        <taxon>Bacteria</taxon>
        <taxon>Pseudomonadati</taxon>
        <taxon>Bacteroidota</taxon>
        <taxon>Cytophagia</taxon>
        <taxon>Cytophagales</taxon>
        <taxon>Hymenobacteraceae</taxon>
        <taxon>Hymenobacter</taxon>
    </lineage>
</organism>
<keyword evidence="2" id="KW-1185">Reference proteome</keyword>
<protein>
    <submittedName>
        <fullName evidence="1">Uncharacterized protein</fullName>
    </submittedName>
</protein>
<gene>
    <name evidence="1" type="ORF">SAMN04515668_2665</name>
</gene>
<evidence type="ECO:0000313" key="1">
    <source>
        <dbReference type="EMBL" id="SFQ50912.1"/>
    </source>
</evidence>
<accession>A0A1I5Z382</accession>
<sequence length="36" mass="4105">MTVIEWLIVETLSFLIAQLTKSVAKLLPEPIYFIAL</sequence>
<proteinExistence type="predicted"/>
<dbReference type="EMBL" id="FOXS01000003">
    <property type="protein sequence ID" value="SFQ50912.1"/>
    <property type="molecule type" value="Genomic_DNA"/>
</dbReference>